<dbReference type="InterPro" id="IPR044560">
    <property type="entry name" value="MOase"/>
</dbReference>
<keyword evidence="1" id="KW-0560">Oxidoreductase</keyword>
<keyword evidence="4" id="KW-1185">Reference proteome</keyword>
<dbReference type="GO" id="GO:0004497">
    <property type="term" value="F:monooxygenase activity"/>
    <property type="evidence" value="ECO:0007669"/>
    <property type="project" value="UniProtKB-KW"/>
</dbReference>
<dbReference type="EMBL" id="SDMP01000016">
    <property type="protein sequence ID" value="RYR03470.1"/>
    <property type="molecule type" value="Genomic_DNA"/>
</dbReference>
<proteinExistence type="predicted"/>
<sequence length="257" mass="29190">MTYQWCKNVATMRESVGWPPGREAEDVYMGGQTSYKTLLVDCSSNFACCRHRQSLFQQPFELQNKMVVKSEDGRELRSFTFKQEDQRPMKMLRLDLHTCFWPLNAMIESNPDGKTLLELVYGSKLLAKILINCDEIQSPIAKWMGFAKANYVEEQPYEPRVNYIYGRGVRAGYVPISLTNVYWFICFNSSSPVGVEYVANVDSQVTCDIPCGDDGQSLIGGREAMIVDTAVENANCVVEETPEIMLEREGNRGAQER</sequence>
<protein>
    <submittedName>
        <fullName evidence="3">Uncharacterized protein</fullName>
    </submittedName>
</protein>
<dbReference type="STRING" id="3818.A0A444YNF3"/>
<accession>A0A444YNF3</accession>
<keyword evidence="2" id="KW-0503">Monooxygenase</keyword>
<evidence type="ECO:0000313" key="3">
    <source>
        <dbReference type="EMBL" id="RYR03470.1"/>
    </source>
</evidence>
<dbReference type="PANTHER" id="PTHR45934:SF9">
    <property type="entry name" value="FAD_NAD(P)-BINDING OXIDOREDUCTASE FAMILY PROTEIN"/>
    <property type="match status" value="1"/>
</dbReference>
<comment type="caution">
    <text evidence="3">The sequence shown here is derived from an EMBL/GenBank/DDBJ whole genome shotgun (WGS) entry which is preliminary data.</text>
</comment>
<name>A0A444YNF3_ARAHY</name>
<gene>
    <name evidence="3" type="ORF">Ahy_B06g082445</name>
</gene>
<organism evidence="3 4">
    <name type="scientific">Arachis hypogaea</name>
    <name type="common">Peanut</name>
    <dbReference type="NCBI Taxonomy" id="3818"/>
    <lineage>
        <taxon>Eukaryota</taxon>
        <taxon>Viridiplantae</taxon>
        <taxon>Streptophyta</taxon>
        <taxon>Embryophyta</taxon>
        <taxon>Tracheophyta</taxon>
        <taxon>Spermatophyta</taxon>
        <taxon>Magnoliopsida</taxon>
        <taxon>eudicotyledons</taxon>
        <taxon>Gunneridae</taxon>
        <taxon>Pentapetalae</taxon>
        <taxon>rosids</taxon>
        <taxon>fabids</taxon>
        <taxon>Fabales</taxon>
        <taxon>Fabaceae</taxon>
        <taxon>Papilionoideae</taxon>
        <taxon>50 kb inversion clade</taxon>
        <taxon>dalbergioids sensu lato</taxon>
        <taxon>Dalbergieae</taxon>
        <taxon>Pterocarpus clade</taxon>
        <taxon>Arachis</taxon>
    </lineage>
</organism>
<evidence type="ECO:0000256" key="2">
    <source>
        <dbReference type="ARBA" id="ARBA00023033"/>
    </source>
</evidence>
<dbReference type="Proteomes" id="UP000289738">
    <property type="component" value="Chromosome B06"/>
</dbReference>
<reference evidence="3 4" key="1">
    <citation type="submission" date="2019-01" db="EMBL/GenBank/DDBJ databases">
        <title>Sequencing of cultivated peanut Arachis hypogaea provides insights into genome evolution and oil improvement.</title>
        <authorList>
            <person name="Chen X."/>
        </authorList>
    </citation>
    <scope>NUCLEOTIDE SEQUENCE [LARGE SCALE GENOMIC DNA]</scope>
    <source>
        <strain evidence="4">cv. Fuhuasheng</strain>
        <tissue evidence="3">Leaves</tissue>
    </source>
</reference>
<evidence type="ECO:0000256" key="1">
    <source>
        <dbReference type="ARBA" id="ARBA00023002"/>
    </source>
</evidence>
<evidence type="ECO:0000313" key="4">
    <source>
        <dbReference type="Proteomes" id="UP000289738"/>
    </source>
</evidence>
<dbReference type="AlphaFoldDB" id="A0A444YNF3"/>
<dbReference type="PANTHER" id="PTHR45934">
    <property type="entry name" value="FAD/NAD(P)-BINDING OXIDOREDUCTASE FAMILY PROTEIN"/>
    <property type="match status" value="1"/>
</dbReference>